<dbReference type="InterPro" id="IPR001938">
    <property type="entry name" value="Thaumatin"/>
</dbReference>
<evidence type="ECO:0000256" key="1">
    <source>
        <dbReference type="SAM" id="MobiDB-lite"/>
    </source>
</evidence>
<feature type="compositionally biased region" description="Low complexity" evidence="1">
    <location>
        <begin position="289"/>
        <end position="305"/>
    </location>
</feature>
<dbReference type="RefSeq" id="XP_019034241.1">
    <property type="nucleotide sequence ID" value="XM_019173536.1"/>
</dbReference>
<evidence type="ECO:0008006" key="5">
    <source>
        <dbReference type="Google" id="ProtNLM"/>
    </source>
</evidence>
<dbReference type="Pfam" id="PF00314">
    <property type="entry name" value="Thaumatin"/>
    <property type="match status" value="1"/>
</dbReference>
<feature type="chain" id="PRO_5009130666" description="Thaumatin family protein" evidence="2">
    <location>
        <begin position="30"/>
        <end position="536"/>
    </location>
</feature>
<feature type="signal peptide" evidence="2">
    <location>
        <begin position="1"/>
        <end position="29"/>
    </location>
</feature>
<dbReference type="PROSITE" id="PS51367">
    <property type="entry name" value="THAUMATIN_2"/>
    <property type="match status" value="1"/>
</dbReference>
<protein>
    <recommendedName>
        <fullName evidence="5">Thaumatin family protein</fullName>
    </recommendedName>
</protein>
<dbReference type="PANTHER" id="PTHR31013:SF2">
    <property type="entry name" value="THAUMATIN-LIKE PROTEIN"/>
    <property type="match status" value="1"/>
</dbReference>
<dbReference type="InterPro" id="IPR037176">
    <property type="entry name" value="Osmotin/thaumatin-like_sf"/>
</dbReference>
<dbReference type="OrthoDB" id="2575363at2759"/>
<dbReference type="SMART" id="SM00205">
    <property type="entry name" value="THN"/>
    <property type="match status" value="1"/>
</dbReference>
<dbReference type="EMBL" id="AWGH01000003">
    <property type="protein sequence ID" value="ODO06141.1"/>
    <property type="molecule type" value="Genomic_DNA"/>
</dbReference>
<comment type="caution">
    <text evidence="3">The sequence shown here is derived from an EMBL/GenBank/DDBJ whole genome shotgun (WGS) entry which is preliminary data.</text>
</comment>
<dbReference type="GeneID" id="30190586"/>
<keyword evidence="2" id="KW-0732">Signal</keyword>
<accession>A0A1E3JZA5</accession>
<dbReference type="PANTHER" id="PTHR31013">
    <property type="entry name" value="THAUMATIN FAMILY PROTEIN-RELATED"/>
    <property type="match status" value="1"/>
</dbReference>
<dbReference type="Proteomes" id="UP000094819">
    <property type="component" value="Unassembled WGS sequence"/>
</dbReference>
<evidence type="ECO:0000313" key="4">
    <source>
        <dbReference type="Proteomes" id="UP000094819"/>
    </source>
</evidence>
<reference evidence="3 4" key="1">
    <citation type="submission" date="2016-06" db="EMBL/GenBank/DDBJ databases">
        <title>Evolution of pathogenesis and genome organization in the Tremellales.</title>
        <authorList>
            <person name="Cuomo C."/>
            <person name="Litvintseva A."/>
            <person name="Heitman J."/>
            <person name="Chen Y."/>
            <person name="Sun S."/>
            <person name="Springer D."/>
            <person name="Dromer F."/>
            <person name="Young S."/>
            <person name="Zeng Q."/>
            <person name="Chapman S."/>
            <person name="Gujja S."/>
            <person name="Saif S."/>
            <person name="Birren B."/>
        </authorList>
    </citation>
    <scope>NUCLEOTIDE SEQUENCE [LARGE SCALE GENOMIC DNA]</scope>
    <source>
        <strain evidence="3 4">CBS 7118</strain>
    </source>
</reference>
<feature type="region of interest" description="Disordered" evidence="1">
    <location>
        <begin position="289"/>
        <end position="312"/>
    </location>
</feature>
<evidence type="ECO:0000313" key="3">
    <source>
        <dbReference type="EMBL" id="ODO06141.1"/>
    </source>
</evidence>
<gene>
    <name evidence="3" type="ORF">L198_01373</name>
</gene>
<keyword evidence="4" id="KW-1185">Reference proteome</keyword>
<dbReference type="Gene3D" id="2.60.110.10">
    <property type="entry name" value="Thaumatin"/>
    <property type="match status" value="1"/>
</dbReference>
<proteinExistence type="predicted"/>
<organism evidence="3 4">
    <name type="scientific">Cryptococcus wingfieldii CBS 7118</name>
    <dbReference type="NCBI Taxonomy" id="1295528"/>
    <lineage>
        <taxon>Eukaryota</taxon>
        <taxon>Fungi</taxon>
        <taxon>Dikarya</taxon>
        <taxon>Basidiomycota</taxon>
        <taxon>Agaricomycotina</taxon>
        <taxon>Tremellomycetes</taxon>
        <taxon>Tremellales</taxon>
        <taxon>Cryptococcaceae</taxon>
        <taxon>Cryptococcus</taxon>
    </lineage>
</organism>
<sequence>MPLFSHSSLSPVALIILLISTTVLPTTLAERKITVNNKCSSSLYLAVGGQGGNVTKTDGSAQPGGWEQEPGEYTFIAPDGWNNARIWARTGCEKSGDSLDCIIGACTAGTIECDGTEFGAAGATLAEFTLNGYSGQDSYDISIVNGYNLPMTITPSDSSCTKSSCGAETDILTQCDPYLAYPQGNDKIYSCNSACGNSFQFQDLTSGAFISADTDNSPVCCRQGSDGVASEDCPNTYIPFYMTMKSMCQDGYVYADDDLYEGAVFSCAGTDDLSYTVTFCPSGDGAGLDPPSLSSASSQDSSPGDNTGNLKNASGEASIWASGVTGTPISSIAGASDGLSASTSSATSARASSGVGSAAVSWTGGVLSDAASSTLAAGGTSISDIAASSAIASSGAAVATTSAGAAAATAAISPVSSSAAAAVDPALSSAAAVDLAASSVAVPAYSSKAWGGGGAGGGGHWGGGWIGAIQVATSSPAPVAPISTTVPAEGVTATYTSDGDVYVQVNVVETQAVQGRNLDGMGSLKRKRWLGERDIE</sequence>
<dbReference type="AlphaFoldDB" id="A0A1E3JZA5"/>
<evidence type="ECO:0000256" key="2">
    <source>
        <dbReference type="SAM" id="SignalP"/>
    </source>
</evidence>
<dbReference type="SUPFAM" id="SSF49870">
    <property type="entry name" value="Osmotin, thaumatin-like protein"/>
    <property type="match status" value="1"/>
</dbReference>
<name>A0A1E3JZA5_9TREE</name>